<gene>
    <name evidence="1" type="ORF">BN9_041420</name>
</gene>
<keyword evidence="2" id="KW-1185">Reference proteome</keyword>
<dbReference type="EMBL" id="CAIX01000047">
    <property type="protein sequence ID" value="CCI43358.1"/>
    <property type="molecule type" value="Genomic_DNA"/>
</dbReference>
<name>A0A024G9D0_9STRA</name>
<sequence length="267" mass="30032">MDIIPPVIIHLKMKMLAQNALLIYIDDFDSGGFTGLIRSDGLDTLASLGCNGFLLSSEYQTSHPSARLRALLGISENGECAYPRMNVVFYSYHQAAHKVIPEKFQRMDQIGDKMDDEVIVECVKEALSKGSNTLVVLHLAGRHLGLLDSLLSYYVSYTDAIHAAQVFVSVVQYSSSGMKEYVSEETTSNSYRPRQSFEKVDGDYVDDKTAPQYFLLSFYQHNRVRKDEVQRYDILDIAHKNGYGSMNLRALIKEIAFRLGCTPKYGA</sequence>
<proteinExistence type="predicted"/>
<dbReference type="PANTHER" id="PTHR35506">
    <property type="entry name" value="OS02G0135600 PROTEIN"/>
    <property type="match status" value="1"/>
</dbReference>
<reference evidence="1 2" key="1">
    <citation type="submission" date="2012-05" db="EMBL/GenBank/DDBJ databases">
        <title>Recombination and specialization in a pathogen metapopulation.</title>
        <authorList>
            <person name="Gardiner A."/>
            <person name="Kemen E."/>
            <person name="Schultz-Larsen T."/>
            <person name="MacLean D."/>
            <person name="Van Oosterhout C."/>
            <person name="Jones J.D.G."/>
        </authorList>
    </citation>
    <scope>NUCLEOTIDE SEQUENCE [LARGE SCALE GENOMIC DNA]</scope>
    <source>
        <strain evidence="1 2">Ac Nc2</strain>
    </source>
</reference>
<protein>
    <submittedName>
        <fullName evidence="1">Uncharacterized protein</fullName>
    </submittedName>
</protein>
<dbReference type="Proteomes" id="UP000053237">
    <property type="component" value="Unassembled WGS sequence"/>
</dbReference>
<dbReference type="OrthoDB" id="61155at2759"/>
<dbReference type="AlphaFoldDB" id="A0A024G9D0"/>
<comment type="caution">
    <text evidence="1">The sequence shown here is derived from an EMBL/GenBank/DDBJ whole genome shotgun (WGS) entry which is preliminary data.</text>
</comment>
<dbReference type="PANTHER" id="PTHR35506:SF1">
    <property type="entry name" value="OS02G0135600 PROTEIN"/>
    <property type="match status" value="1"/>
</dbReference>
<dbReference type="InParanoid" id="A0A024G9D0"/>
<evidence type="ECO:0000313" key="1">
    <source>
        <dbReference type="EMBL" id="CCI43358.1"/>
    </source>
</evidence>
<accession>A0A024G9D0</accession>
<evidence type="ECO:0000313" key="2">
    <source>
        <dbReference type="Proteomes" id="UP000053237"/>
    </source>
</evidence>
<organism evidence="1 2">
    <name type="scientific">Albugo candida</name>
    <dbReference type="NCBI Taxonomy" id="65357"/>
    <lineage>
        <taxon>Eukaryota</taxon>
        <taxon>Sar</taxon>
        <taxon>Stramenopiles</taxon>
        <taxon>Oomycota</taxon>
        <taxon>Peronosporomycetes</taxon>
        <taxon>Albuginales</taxon>
        <taxon>Albuginaceae</taxon>
        <taxon>Albugo</taxon>
    </lineage>
</organism>